<dbReference type="CDD" id="cd10910">
    <property type="entry name" value="PIN_limkain_b1_N_like"/>
    <property type="match status" value="1"/>
</dbReference>
<evidence type="ECO:0000259" key="2">
    <source>
        <dbReference type="Pfam" id="PF01936"/>
    </source>
</evidence>
<feature type="compositionally biased region" description="Basic and acidic residues" evidence="1">
    <location>
        <begin position="346"/>
        <end position="357"/>
    </location>
</feature>
<dbReference type="InterPro" id="IPR021139">
    <property type="entry name" value="NYN"/>
</dbReference>
<feature type="domain" description="NYN" evidence="2">
    <location>
        <begin position="8"/>
        <end position="135"/>
    </location>
</feature>
<feature type="compositionally biased region" description="Polar residues" evidence="1">
    <location>
        <begin position="389"/>
        <end position="400"/>
    </location>
</feature>
<keyword evidence="4" id="KW-1185">Reference proteome</keyword>
<feature type="compositionally biased region" description="Low complexity" evidence="1">
    <location>
        <begin position="156"/>
        <end position="186"/>
    </location>
</feature>
<accession>A0A5C3L0J9</accession>
<name>A0A5C3L0J9_COPMA</name>
<feature type="region of interest" description="Disordered" evidence="1">
    <location>
        <begin position="212"/>
        <end position="365"/>
    </location>
</feature>
<proteinExistence type="predicted"/>
<feature type="compositionally biased region" description="Polar residues" evidence="1">
    <location>
        <begin position="295"/>
        <end position="306"/>
    </location>
</feature>
<reference evidence="3 4" key="1">
    <citation type="journal article" date="2019" name="Nat. Ecol. Evol.">
        <title>Megaphylogeny resolves global patterns of mushroom evolution.</title>
        <authorList>
            <person name="Varga T."/>
            <person name="Krizsan K."/>
            <person name="Foldi C."/>
            <person name="Dima B."/>
            <person name="Sanchez-Garcia M."/>
            <person name="Sanchez-Ramirez S."/>
            <person name="Szollosi G.J."/>
            <person name="Szarkandi J.G."/>
            <person name="Papp V."/>
            <person name="Albert L."/>
            <person name="Andreopoulos W."/>
            <person name="Angelini C."/>
            <person name="Antonin V."/>
            <person name="Barry K.W."/>
            <person name="Bougher N.L."/>
            <person name="Buchanan P."/>
            <person name="Buyck B."/>
            <person name="Bense V."/>
            <person name="Catcheside P."/>
            <person name="Chovatia M."/>
            <person name="Cooper J."/>
            <person name="Damon W."/>
            <person name="Desjardin D."/>
            <person name="Finy P."/>
            <person name="Geml J."/>
            <person name="Haridas S."/>
            <person name="Hughes K."/>
            <person name="Justo A."/>
            <person name="Karasinski D."/>
            <person name="Kautmanova I."/>
            <person name="Kiss B."/>
            <person name="Kocsube S."/>
            <person name="Kotiranta H."/>
            <person name="LaButti K.M."/>
            <person name="Lechner B.E."/>
            <person name="Liimatainen K."/>
            <person name="Lipzen A."/>
            <person name="Lukacs Z."/>
            <person name="Mihaltcheva S."/>
            <person name="Morgado L.N."/>
            <person name="Niskanen T."/>
            <person name="Noordeloos M.E."/>
            <person name="Ohm R.A."/>
            <person name="Ortiz-Santana B."/>
            <person name="Ovrebo C."/>
            <person name="Racz N."/>
            <person name="Riley R."/>
            <person name="Savchenko A."/>
            <person name="Shiryaev A."/>
            <person name="Soop K."/>
            <person name="Spirin V."/>
            <person name="Szebenyi C."/>
            <person name="Tomsovsky M."/>
            <person name="Tulloss R.E."/>
            <person name="Uehling J."/>
            <person name="Grigoriev I.V."/>
            <person name="Vagvolgyi C."/>
            <person name="Papp T."/>
            <person name="Martin F.M."/>
            <person name="Miettinen O."/>
            <person name="Hibbett D.S."/>
            <person name="Nagy L.G."/>
        </authorList>
    </citation>
    <scope>NUCLEOTIDE SEQUENCE [LARGE SCALE GENOMIC DNA]</scope>
    <source>
        <strain evidence="3 4">CBS 121175</strain>
    </source>
</reference>
<evidence type="ECO:0000313" key="4">
    <source>
        <dbReference type="Proteomes" id="UP000307440"/>
    </source>
</evidence>
<dbReference type="EMBL" id="ML210175">
    <property type="protein sequence ID" value="TFK26429.1"/>
    <property type="molecule type" value="Genomic_DNA"/>
</dbReference>
<organism evidence="3 4">
    <name type="scientific">Coprinopsis marcescibilis</name>
    <name type="common">Agaric fungus</name>
    <name type="synonym">Psathyrella marcescibilis</name>
    <dbReference type="NCBI Taxonomy" id="230819"/>
    <lineage>
        <taxon>Eukaryota</taxon>
        <taxon>Fungi</taxon>
        <taxon>Dikarya</taxon>
        <taxon>Basidiomycota</taxon>
        <taxon>Agaricomycotina</taxon>
        <taxon>Agaricomycetes</taxon>
        <taxon>Agaricomycetidae</taxon>
        <taxon>Agaricales</taxon>
        <taxon>Agaricineae</taxon>
        <taxon>Psathyrellaceae</taxon>
        <taxon>Coprinopsis</taxon>
    </lineage>
</organism>
<feature type="compositionally biased region" description="Polar residues" evidence="1">
    <location>
        <begin position="247"/>
        <end position="260"/>
    </location>
</feature>
<dbReference type="Pfam" id="PF01936">
    <property type="entry name" value="NYN"/>
    <property type="match status" value="1"/>
</dbReference>
<dbReference type="AlphaFoldDB" id="A0A5C3L0J9"/>
<gene>
    <name evidence="3" type="ORF">FA15DRAFT_702884</name>
</gene>
<evidence type="ECO:0000256" key="1">
    <source>
        <dbReference type="SAM" id="MobiDB-lite"/>
    </source>
</evidence>
<protein>
    <recommendedName>
        <fullName evidence="2">NYN domain-containing protein</fullName>
    </recommendedName>
</protein>
<sequence>MTSVSVVHVFWEESVLPKPDVGGSRLTRAIRTYASRLGRVNTIRLYADLSSNTQNLSTILRSELQCSGVTVIDTVSSGRPAAPSKMLIADLFLNAMDTTANTTNSVMLVITADPDIAYTISSLRGRGYHVHLLSPSPVNRNIAFLANNNNLDNPDIPFHAASANSPDSSTTSSTNGRGSGSNTGRSASIDEQDINRMSATRDAQEAVHAMFAVNDEPVKDDVPTQNNTGEKLRPRIWTSAEDDPRTSRQNPTGASSTSLPFQPLFRPLQHLIPPSPFSSSETQFSSYSGKRRTPVAQSTVSETITSPAIPDDYVDGTPKTGVRTIPDGPGTSRLDTHTSRSQGSDTSEHTPKAEHKPLQSFSTSLKVDPTATNLITASGGTDAAISRGTPATQAAPSSMPQLPPHPAHFDILITVLKTYKPAPHLPGLKRAFLAKKLLQLDPNLFIKAGVDPSCFDQEAGDDVILTPITRYIRLAAEHNIVTVQRSLVSLNPMYL</sequence>
<dbReference type="GO" id="GO:0004540">
    <property type="term" value="F:RNA nuclease activity"/>
    <property type="evidence" value="ECO:0007669"/>
    <property type="project" value="InterPro"/>
</dbReference>
<feature type="region of interest" description="Disordered" evidence="1">
    <location>
        <begin position="380"/>
        <end position="401"/>
    </location>
</feature>
<evidence type="ECO:0000313" key="3">
    <source>
        <dbReference type="EMBL" id="TFK26429.1"/>
    </source>
</evidence>
<feature type="compositionally biased region" description="Low complexity" evidence="1">
    <location>
        <begin position="277"/>
        <end position="288"/>
    </location>
</feature>
<dbReference type="Proteomes" id="UP000307440">
    <property type="component" value="Unassembled WGS sequence"/>
</dbReference>
<dbReference type="OrthoDB" id="549353at2759"/>
<dbReference type="STRING" id="230819.A0A5C3L0J9"/>
<feature type="region of interest" description="Disordered" evidence="1">
    <location>
        <begin position="156"/>
        <end position="191"/>
    </location>
</feature>